<dbReference type="InterPro" id="IPR011333">
    <property type="entry name" value="SKP1/BTB/POZ_sf"/>
</dbReference>
<evidence type="ECO:0000256" key="2">
    <source>
        <dbReference type="SAM" id="MobiDB-lite"/>
    </source>
</evidence>
<organism evidence="4 5">
    <name type="scientific">Fragilariopsis cylindrus CCMP1102</name>
    <dbReference type="NCBI Taxonomy" id="635003"/>
    <lineage>
        <taxon>Eukaryota</taxon>
        <taxon>Sar</taxon>
        <taxon>Stramenopiles</taxon>
        <taxon>Ochrophyta</taxon>
        <taxon>Bacillariophyta</taxon>
        <taxon>Bacillariophyceae</taxon>
        <taxon>Bacillariophycidae</taxon>
        <taxon>Bacillariales</taxon>
        <taxon>Bacillariaceae</taxon>
        <taxon>Fragilariopsis</taxon>
    </lineage>
</organism>
<dbReference type="SUPFAM" id="SSF54695">
    <property type="entry name" value="POZ domain"/>
    <property type="match status" value="1"/>
</dbReference>
<dbReference type="EMBL" id="KV784357">
    <property type="protein sequence ID" value="OEU17354.1"/>
    <property type="molecule type" value="Genomic_DNA"/>
</dbReference>
<accession>A0A1E7FGU4</accession>
<dbReference type="OrthoDB" id="45805at2759"/>
<keyword evidence="5" id="KW-1185">Reference proteome</keyword>
<sequence length="726" mass="85252">MSIFVNDNAISLLTNDYDSQEGETSATRSQHDQYNIQNITGDSYQYDKHNQLNEIEDSYEYPNEPNTSRTNEFCTDETSLRSQPHDQYNQLNNYEDSYEYPSERSTSLTNKFRADETSLRTPNDQYNQLNKIEDHYEYPSEANTSRTNEFLEDETTLRSQPHEYNYEYPNEANTSRTNEFLEDETSFRSQPHDQYHRMNKIEDSYNSSNYLATNQVGESGRSLCWRLNPSESLSDWKLNIFNRSTKNFEVFHVHRVALAIGPRACEFFKDVFRQAEINKNINRTTRVPLIARSCRIIPCFLDYTYGNGQFEITNENALGLCYLADYFRNHSLWDHATDYIEDDLGTVDGREHLCQYYIDSLYYDQGEFLEHILGVCSRDLLSMIEENISCTNLLGEITPKHLCLILAEMEQPTESSSIYMTRLITEYCCLHRKELSMELFDDFTSRLLVLNSSSAITLLESSLEYEFAPYKDLNTSQDSISSLILFQQQCIGTLSEEWEQLLELDQNRVTRIMRALSLREEHQNILVDWFQKTLIRASNQLSVSRQEKETIQQELSTLKSQHEVITDDLQAAHKATAISDRNHRTTKSEMKTQISSWMRKNEGTNRDRVADEQKWEHERMQWQLKHQRWKHEKSKMNHELKRLRKTLSSMNGKKNSDDHNQHHRTTRNNLDYSDLTNEFNDSNDVDDLNDLTYVSNSSSDNNSLVDDIDNVHGEYINEIPPQLRIL</sequence>
<protein>
    <submittedName>
        <fullName evidence="4">BTB/POZ domain-containing protein</fullName>
    </submittedName>
</protein>
<dbReference type="Pfam" id="PF00651">
    <property type="entry name" value="BTB"/>
    <property type="match status" value="1"/>
</dbReference>
<gene>
    <name evidence="4" type="ORF">FRACYDRAFT_237768</name>
</gene>
<name>A0A1E7FGU4_9STRA</name>
<dbReference type="InterPro" id="IPR000210">
    <property type="entry name" value="BTB/POZ_dom"/>
</dbReference>
<dbReference type="SMART" id="SM00225">
    <property type="entry name" value="BTB"/>
    <property type="match status" value="1"/>
</dbReference>
<feature type="coiled-coil region" evidence="1">
    <location>
        <begin position="534"/>
        <end position="561"/>
    </location>
</feature>
<evidence type="ECO:0000313" key="5">
    <source>
        <dbReference type="Proteomes" id="UP000095751"/>
    </source>
</evidence>
<dbReference type="InParanoid" id="A0A1E7FGU4"/>
<keyword evidence="1" id="KW-0175">Coiled coil</keyword>
<dbReference type="CDD" id="cd18186">
    <property type="entry name" value="BTB_POZ_ZBTB_KLHL-like"/>
    <property type="match status" value="1"/>
</dbReference>
<dbReference type="AlphaFoldDB" id="A0A1E7FGU4"/>
<proteinExistence type="predicted"/>
<feature type="region of interest" description="Disordered" evidence="2">
    <location>
        <begin position="649"/>
        <end position="686"/>
    </location>
</feature>
<feature type="domain" description="BTB" evidence="3">
    <location>
        <begin position="242"/>
        <end position="344"/>
    </location>
</feature>
<feature type="compositionally biased region" description="Polar residues" evidence="2">
    <location>
        <begin position="667"/>
        <end position="679"/>
    </location>
</feature>
<evidence type="ECO:0000256" key="1">
    <source>
        <dbReference type="SAM" id="Coils"/>
    </source>
</evidence>
<dbReference type="Proteomes" id="UP000095751">
    <property type="component" value="Unassembled WGS sequence"/>
</dbReference>
<evidence type="ECO:0000313" key="4">
    <source>
        <dbReference type="EMBL" id="OEU17354.1"/>
    </source>
</evidence>
<reference evidence="4 5" key="1">
    <citation type="submission" date="2016-09" db="EMBL/GenBank/DDBJ databases">
        <title>Extensive genetic diversity and differential bi-allelic expression allows diatom success in the polar Southern Ocean.</title>
        <authorList>
            <consortium name="DOE Joint Genome Institute"/>
            <person name="Mock T."/>
            <person name="Otillar R.P."/>
            <person name="Strauss J."/>
            <person name="Dupont C."/>
            <person name="Frickenhaus S."/>
            <person name="Maumus F."/>
            <person name="Mcmullan M."/>
            <person name="Sanges R."/>
            <person name="Schmutz J."/>
            <person name="Toseland A."/>
            <person name="Valas R."/>
            <person name="Veluchamy A."/>
            <person name="Ward B.J."/>
            <person name="Allen A."/>
            <person name="Barry K."/>
            <person name="Falciatore A."/>
            <person name="Ferrante M."/>
            <person name="Fortunato A.E."/>
            <person name="Gloeckner G."/>
            <person name="Gruber A."/>
            <person name="Hipkin R."/>
            <person name="Janech M."/>
            <person name="Kroth P."/>
            <person name="Leese F."/>
            <person name="Lindquist E."/>
            <person name="Lyon B.R."/>
            <person name="Martin J."/>
            <person name="Mayer C."/>
            <person name="Parker M."/>
            <person name="Quesneville H."/>
            <person name="Raymond J."/>
            <person name="Uhlig C."/>
            <person name="Valentin K.U."/>
            <person name="Worden A.Z."/>
            <person name="Armbrust E.V."/>
            <person name="Bowler C."/>
            <person name="Green B."/>
            <person name="Moulton V."/>
            <person name="Van Oosterhout C."/>
            <person name="Grigoriev I."/>
        </authorList>
    </citation>
    <scope>NUCLEOTIDE SEQUENCE [LARGE SCALE GENOMIC DNA]</scope>
    <source>
        <strain evidence="4 5">CCMP1102</strain>
    </source>
</reference>
<dbReference type="KEGG" id="fcy:FRACYDRAFT_237768"/>
<evidence type="ECO:0000259" key="3">
    <source>
        <dbReference type="SMART" id="SM00225"/>
    </source>
</evidence>
<dbReference type="Gene3D" id="3.30.710.10">
    <property type="entry name" value="Potassium Channel Kv1.1, Chain A"/>
    <property type="match status" value="1"/>
</dbReference>